<organism evidence="6 7">
    <name type="scientific">Canavalia gladiata</name>
    <name type="common">Sword bean</name>
    <name type="synonym">Dolichos gladiatus</name>
    <dbReference type="NCBI Taxonomy" id="3824"/>
    <lineage>
        <taxon>Eukaryota</taxon>
        <taxon>Viridiplantae</taxon>
        <taxon>Streptophyta</taxon>
        <taxon>Embryophyta</taxon>
        <taxon>Tracheophyta</taxon>
        <taxon>Spermatophyta</taxon>
        <taxon>Magnoliopsida</taxon>
        <taxon>eudicotyledons</taxon>
        <taxon>Gunneridae</taxon>
        <taxon>Pentapetalae</taxon>
        <taxon>rosids</taxon>
        <taxon>fabids</taxon>
        <taxon>Fabales</taxon>
        <taxon>Fabaceae</taxon>
        <taxon>Papilionoideae</taxon>
        <taxon>50 kb inversion clade</taxon>
        <taxon>NPAAA clade</taxon>
        <taxon>indigoferoid/millettioid clade</taxon>
        <taxon>Phaseoleae</taxon>
        <taxon>Canavalia</taxon>
    </lineage>
</organism>
<name>A0AAN9K0I9_CANGL</name>
<evidence type="ECO:0000256" key="4">
    <source>
        <dbReference type="ARBA" id="ARBA00022837"/>
    </source>
</evidence>
<evidence type="ECO:0000256" key="3">
    <source>
        <dbReference type="ARBA" id="ARBA00022737"/>
    </source>
</evidence>
<gene>
    <name evidence="6" type="ORF">VNO77_40851</name>
</gene>
<comment type="function">
    <text evidence="1">Potential calcium sensor.</text>
</comment>
<dbReference type="PANTHER" id="PTHR10891">
    <property type="entry name" value="EF-HAND CALCIUM-BINDING DOMAIN CONTAINING PROTEIN"/>
    <property type="match status" value="1"/>
</dbReference>
<evidence type="ECO:0000256" key="1">
    <source>
        <dbReference type="ARBA" id="ARBA00003291"/>
    </source>
</evidence>
<dbReference type="PROSITE" id="PS50222">
    <property type="entry name" value="EF_HAND_2"/>
    <property type="match status" value="4"/>
</dbReference>
<sequence length="181" mass="20732">MSNYLRFNDDFLGRRPSYGGIRQRNSLKPRVTPSAGQFLKLNIEEEMKLVFRKFDRNIDGKISLEEYKVAAKVLGRGIGDIQKVKAFKAMDSDGDGLIDFKEFVETFNFKDNTIEPEIKKVFEAFDLNGDGRITAEELSQALKKLGESCSLEACRRMVRHVDVDRDGSIDFIEFKLMMLSD</sequence>
<evidence type="ECO:0000259" key="5">
    <source>
        <dbReference type="PROSITE" id="PS50222"/>
    </source>
</evidence>
<dbReference type="Pfam" id="PF13499">
    <property type="entry name" value="EF-hand_7"/>
    <property type="match status" value="2"/>
</dbReference>
<keyword evidence="4" id="KW-0106">Calcium</keyword>
<keyword evidence="2" id="KW-0479">Metal-binding</keyword>
<dbReference type="CDD" id="cd00051">
    <property type="entry name" value="EFh"/>
    <property type="match status" value="1"/>
</dbReference>
<reference evidence="6 7" key="1">
    <citation type="submission" date="2024-01" db="EMBL/GenBank/DDBJ databases">
        <title>The genomes of 5 underutilized Papilionoideae crops provide insights into root nodulation and disease resistanc.</title>
        <authorList>
            <person name="Jiang F."/>
        </authorList>
    </citation>
    <scope>NUCLEOTIDE SEQUENCE [LARGE SCALE GENOMIC DNA]</scope>
    <source>
        <strain evidence="6">LVBAO_FW01</strain>
        <tissue evidence="6">Leaves</tissue>
    </source>
</reference>
<dbReference type="Proteomes" id="UP001367508">
    <property type="component" value="Unassembled WGS sequence"/>
</dbReference>
<dbReference type="Gene3D" id="1.10.238.10">
    <property type="entry name" value="EF-hand"/>
    <property type="match status" value="2"/>
</dbReference>
<dbReference type="PROSITE" id="PS00018">
    <property type="entry name" value="EF_HAND_1"/>
    <property type="match status" value="2"/>
</dbReference>
<evidence type="ECO:0000256" key="2">
    <source>
        <dbReference type="ARBA" id="ARBA00022723"/>
    </source>
</evidence>
<proteinExistence type="predicted"/>
<feature type="domain" description="EF-hand" evidence="5">
    <location>
        <begin position="113"/>
        <end position="148"/>
    </location>
</feature>
<keyword evidence="7" id="KW-1185">Reference proteome</keyword>
<dbReference type="GO" id="GO:0005737">
    <property type="term" value="C:cytoplasm"/>
    <property type="evidence" value="ECO:0007669"/>
    <property type="project" value="UniProtKB-ARBA"/>
</dbReference>
<dbReference type="SMART" id="SM00054">
    <property type="entry name" value="EFh"/>
    <property type="match status" value="4"/>
</dbReference>
<accession>A0AAN9K0I9</accession>
<evidence type="ECO:0000313" key="6">
    <source>
        <dbReference type="EMBL" id="KAK7307621.1"/>
    </source>
</evidence>
<dbReference type="InterPro" id="IPR011992">
    <property type="entry name" value="EF-hand-dom_pair"/>
</dbReference>
<dbReference type="EMBL" id="JAYMYQ010000010">
    <property type="protein sequence ID" value="KAK7307621.1"/>
    <property type="molecule type" value="Genomic_DNA"/>
</dbReference>
<dbReference type="InterPro" id="IPR039647">
    <property type="entry name" value="EF_hand_pair_protein_CML-like"/>
</dbReference>
<evidence type="ECO:0000313" key="7">
    <source>
        <dbReference type="Proteomes" id="UP001367508"/>
    </source>
</evidence>
<feature type="domain" description="EF-hand" evidence="5">
    <location>
        <begin position="149"/>
        <end position="181"/>
    </location>
</feature>
<dbReference type="SUPFAM" id="SSF47473">
    <property type="entry name" value="EF-hand"/>
    <property type="match status" value="1"/>
</dbReference>
<comment type="caution">
    <text evidence="6">The sequence shown here is derived from an EMBL/GenBank/DDBJ whole genome shotgun (WGS) entry which is preliminary data.</text>
</comment>
<dbReference type="InterPro" id="IPR018247">
    <property type="entry name" value="EF_Hand_1_Ca_BS"/>
</dbReference>
<keyword evidence="3" id="KW-0677">Repeat</keyword>
<feature type="domain" description="EF-hand" evidence="5">
    <location>
        <begin position="85"/>
        <end position="112"/>
    </location>
</feature>
<protein>
    <recommendedName>
        <fullName evidence="5">EF-hand domain-containing protein</fullName>
    </recommendedName>
</protein>
<dbReference type="AlphaFoldDB" id="A0AAN9K0I9"/>
<feature type="domain" description="EF-hand" evidence="5">
    <location>
        <begin position="42"/>
        <end position="77"/>
    </location>
</feature>
<dbReference type="GO" id="GO:0005509">
    <property type="term" value="F:calcium ion binding"/>
    <property type="evidence" value="ECO:0007669"/>
    <property type="project" value="InterPro"/>
</dbReference>
<dbReference type="InterPro" id="IPR002048">
    <property type="entry name" value="EF_hand_dom"/>
</dbReference>
<dbReference type="FunFam" id="1.10.238.10:FF:000089">
    <property type="entry name" value="calmodulin-like protein 3"/>
    <property type="match status" value="1"/>
</dbReference>